<evidence type="ECO:0000313" key="15">
    <source>
        <dbReference type="EMBL" id="TNM98047.1"/>
    </source>
</evidence>
<proteinExistence type="inferred from homology"/>
<dbReference type="GO" id="GO:0005634">
    <property type="term" value="C:nucleus"/>
    <property type="evidence" value="ECO:0007669"/>
    <property type="project" value="UniProtKB-SubCell"/>
</dbReference>
<dbReference type="PANTHER" id="PTHR11630:SF73">
    <property type="entry name" value="DNA REPLICATION LICENSING FACTOR MCM6"/>
    <property type="match status" value="1"/>
</dbReference>
<keyword evidence="8 12" id="KW-0067">ATP-binding</keyword>
<dbReference type="InterPro" id="IPR041562">
    <property type="entry name" value="MCM_lid"/>
</dbReference>
<dbReference type="Pfam" id="PF17855">
    <property type="entry name" value="MCM_lid"/>
    <property type="match status" value="1"/>
</dbReference>
<feature type="region of interest" description="Disordered" evidence="13">
    <location>
        <begin position="216"/>
        <end position="238"/>
    </location>
</feature>
<dbReference type="PRINTS" id="PR01657">
    <property type="entry name" value="MCMFAMILY"/>
</dbReference>
<reference evidence="15 16" key="1">
    <citation type="submission" date="2019-04" db="EMBL/GenBank/DDBJ databases">
        <title>The sequence and de novo assembly of Takifugu bimaculatus genome using PacBio and Hi-C technologies.</title>
        <authorList>
            <person name="Xu P."/>
            <person name="Liu B."/>
            <person name="Zhou Z."/>
        </authorList>
    </citation>
    <scope>NUCLEOTIDE SEQUENCE [LARGE SCALE GENOMIC DNA]</scope>
    <source>
        <strain evidence="15">TB-2018</strain>
        <tissue evidence="15">Muscle</tissue>
    </source>
</reference>
<keyword evidence="16" id="KW-1185">Reference proteome</keyword>
<name>A0A4Z2C1P4_9TELE</name>
<keyword evidence="7" id="KW-0347">Helicase</keyword>
<feature type="compositionally biased region" description="Acidic residues" evidence="13">
    <location>
        <begin position="218"/>
        <end position="232"/>
    </location>
</feature>
<comment type="similarity">
    <text evidence="2 12">Belongs to the MCM family.</text>
</comment>
<dbReference type="InterPro" id="IPR001208">
    <property type="entry name" value="MCM_dom"/>
</dbReference>
<evidence type="ECO:0000256" key="13">
    <source>
        <dbReference type="SAM" id="MobiDB-lite"/>
    </source>
</evidence>
<evidence type="ECO:0000256" key="10">
    <source>
        <dbReference type="ARBA" id="ARBA00023242"/>
    </source>
</evidence>
<evidence type="ECO:0000256" key="6">
    <source>
        <dbReference type="ARBA" id="ARBA00022801"/>
    </source>
</evidence>
<organism evidence="15 16">
    <name type="scientific">Takifugu bimaculatus</name>
    <dbReference type="NCBI Taxonomy" id="433685"/>
    <lineage>
        <taxon>Eukaryota</taxon>
        <taxon>Metazoa</taxon>
        <taxon>Chordata</taxon>
        <taxon>Craniata</taxon>
        <taxon>Vertebrata</taxon>
        <taxon>Euteleostomi</taxon>
        <taxon>Actinopterygii</taxon>
        <taxon>Neopterygii</taxon>
        <taxon>Teleostei</taxon>
        <taxon>Neoteleostei</taxon>
        <taxon>Acanthomorphata</taxon>
        <taxon>Eupercaria</taxon>
        <taxon>Tetraodontiformes</taxon>
        <taxon>Tetradontoidea</taxon>
        <taxon>Tetraodontidae</taxon>
        <taxon>Takifugu</taxon>
    </lineage>
</organism>
<dbReference type="AlphaFoldDB" id="A0A4Z2C1P4"/>
<evidence type="ECO:0000256" key="8">
    <source>
        <dbReference type="ARBA" id="ARBA00022840"/>
    </source>
</evidence>
<feature type="domain" description="MCM C-terminal AAA(+) ATPase" evidence="14">
    <location>
        <begin position="1"/>
        <end position="103"/>
    </location>
</feature>
<evidence type="ECO:0000256" key="3">
    <source>
        <dbReference type="ARBA" id="ARBA00012551"/>
    </source>
</evidence>
<evidence type="ECO:0000256" key="11">
    <source>
        <dbReference type="ARBA" id="ARBA00023306"/>
    </source>
</evidence>
<dbReference type="InterPro" id="IPR041024">
    <property type="entry name" value="Mcm6_C"/>
</dbReference>
<dbReference type="PANTHER" id="PTHR11630">
    <property type="entry name" value="DNA REPLICATION LICENSING FACTOR MCM FAMILY MEMBER"/>
    <property type="match status" value="1"/>
</dbReference>
<keyword evidence="4" id="KW-0235">DNA replication</keyword>
<dbReference type="PROSITE" id="PS00847">
    <property type="entry name" value="MCM_1"/>
    <property type="match status" value="1"/>
</dbReference>
<dbReference type="GO" id="GO:0005524">
    <property type="term" value="F:ATP binding"/>
    <property type="evidence" value="ECO:0007669"/>
    <property type="project" value="UniProtKB-KW"/>
</dbReference>
<dbReference type="Pfam" id="PF18263">
    <property type="entry name" value="WHD_MCM6"/>
    <property type="match status" value="1"/>
</dbReference>
<comment type="subcellular location">
    <subcellularLocation>
        <location evidence="1">Nucleus</location>
    </subcellularLocation>
</comment>
<dbReference type="GO" id="GO:0042555">
    <property type="term" value="C:MCM complex"/>
    <property type="evidence" value="ECO:0007669"/>
    <property type="project" value="TreeGrafter"/>
</dbReference>
<comment type="caution">
    <text evidence="15">The sequence shown here is derived from an EMBL/GenBank/DDBJ whole genome shotgun (WGS) entry which is preliminary data.</text>
</comment>
<dbReference type="Gene3D" id="3.40.50.300">
    <property type="entry name" value="P-loop containing nucleotide triphosphate hydrolases"/>
    <property type="match status" value="1"/>
</dbReference>
<dbReference type="InterPro" id="IPR018525">
    <property type="entry name" value="MCM_CS"/>
</dbReference>
<dbReference type="InterPro" id="IPR031327">
    <property type="entry name" value="MCM"/>
</dbReference>
<evidence type="ECO:0000256" key="2">
    <source>
        <dbReference type="ARBA" id="ARBA00008010"/>
    </source>
</evidence>
<evidence type="ECO:0000256" key="7">
    <source>
        <dbReference type="ARBA" id="ARBA00022806"/>
    </source>
</evidence>
<dbReference type="Gene3D" id="1.20.58.870">
    <property type="match status" value="1"/>
</dbReference>
<evidence type="ECO:0000259" key="14">
    <source>
        <dbReference type="PROSITE" id="PS50051"/>
    </source>
</evidence>
<evidence type="ECO:0000256" key="9">
    <source>
        <dbReference type="ARBA" id="ARBA00023125"/>
    </source>
</evidence>
<dbReference type="GO" id="GO:0003697">
    <property type="term" value="F:single-stranded DNA binding"/>
    <property type="evidence" value="ECO:0007669"/>
    <property type="project" value="TreeGrafter"/>
</dbReference>
<sequence length="379" mass="43073">MLADNGVCCIDEFDKMDLKDQVAIHEAMEQQTISITKAGVKATLNARTSILAAANPIGGRYDRSKSLKQNVNLTAPIMSRFDLFFILVDDCNEVTDYAIARRIVDLHSRIEESVDRLYTLDEIRRYLLFARQFKPKISGESEEFIVEQYKRLRQRDSSGGVSKSAWRITVRQLESMIRLSEGMARMHCCDEVQPKHVKEAFRLLNKSIIRVETPDVNLEQDEELEEEEEQQEEGNAVPNGVNGHVNGINGHADGVNGHAGVHTEPGSHPKPALRLSFSEYKRISNLLVWHLRRAEEAEEEEELKKSAVVNWYLKEIESEIDSEEELVNKKGLIEKVLHRLVHYDHILIELSQAGLKGSESASTQEEAVLVVNPNYILED</sequence>
<evidence type="ECO:0000313" key="16">
    <source>
        <dbReference type="Proteomes" id="UP000516260"/>
    </source>
</evidence>
<dbReference type="FunFam" id="1.20.58.870:FF:000001">
    <property type="entry name" value="DNA helicase"/>
    <property type="match status" value="1"/>
</dbReference>
<dbReference type="Pfam" id="PF00493">
    <property type="entry name" value="MCM"/>
    <property type="match status" value="1"/>
</dbReference>
<dbReference type="GO" id="GO:1902969">
    <property type="term" value="P:mitotic DNA replication"/>
    <property type="evidence" value="ECO:0007669"/>
    <property type="project" value="TreeGrafter"/>
</dbReference>
<accession>A0A4Z2C1P4</accession>
<evidence type="ECO:0000256" key="4">
    <source>
        <dbReference type="ARBA" id="ARBA00022705"/>
    </source>
</evidence>
<evidence type="ECO:0000256" key="12">
    <source>
        <dbReference type="RuleBase" id="RU004070"/>
    </source>
</evidence>
<protein>
    <recommendedName>
        <fullName evidence="3">DNA helicase</fullName>
        <ecNumber evidence="3">3.6.4.12</ecNumber>
    </recommendedName>
</protein>
<keyword evidence="5 12" id="KW-0547">Nucleotide-binding</keyword>
<gene>
    <name evidence="15" type="ORF">fugu_014293</name>
</gene>
<dbReference type="PROSITE" id="PS50051">
    <property type="entry name" value="MCM_2"/>
    <property type="match status" value="1"/>
</dbReference>
<keyword evidence="6" id="KW-0378">Hydrolase</keyword>
<dbReference type="SUPFAM" id="SSF52540">
    <property type="entry name" value="P-loop containing nucleoside triphosphate hydrolases"/>
    <property type="match status" value="1"/>
</dbReference>
<evidence type="ECO:0000256" key="1">
    <source>
        <dbReference type="ARBA" id="ARBA00004123"/>
    </source>
</evidence>
<dbReference type="Proteomes" id="UP000516260">
    <property type="component" value="Chromosome 15"/>
</dbReference>
<keyword evidence="9 12" id="KW-0238">DNA-binding</keyword>
<keyword evidence="10" id="KW-0539">Nucleus</keyword>
<dbReference type="EC" id="3.6.4.12" evidence="3"/>
<dbReference type="GO" id="GO:1990518">
    <property type="term" value="F:single-stranded 3'-5' DNA helicase activity"/>
    <property type="evidence" value="ECO:0007669"/>
    <property type="project" value="TreeGrafter"/>
</dbReference>
<dbReference type="SMART" id="SM00350">
    <property type="entry name" value="MCM"/>
    <property type="match status" value="1"/>
</dbReference>
<keyword evidence="11" id="KW-0131">Cell cycle</keyword>
<dbReference type="GO" id="GO:0000727">
    <property type="term" value="P:double-strand break repair via break-induced replication"/>
    <property type="evidence" value="ECO:0007669"/>
    <property type="project" value="TreeGrafter"/>
</dbReference>
<dbReference type="InterPro" id="IPR027417">
    <property type="entry name" value="P-loop_NTPase"/>
</dbReference>
<dbReference type="GO" id="GO:0016787">
    <property type="term" value="F:hydrolase activity"/>
    <property type="evidence" value="ECO:0007669"/>
    <property type="project" value="UniProtKB-KW"/>
</dbReference>
<dbReference type="EMBL" id="SWLE01000007">
    <property type="protein sequence ID" value="TNM98047.1"/>
    <property type="molecule type" value="Genomic_DNA"/>
</dbReference>
<evidence type="ECO:0000256" key="5">
    <source>
        <dbReference type="ARBA" id="ARBA00022741"/>
    </source>
</evidence>